<dbReference type="Gene3D" id="3.40.630.10">
    <property type="entry name" value="Zn peptidases"/>
    <property type="match status" value="1"/>
</dbReference>
<sequence length="650" mass="73879">MIAKFSKHVDLNYTLGLMEKLISFKSNPDLGYRTSGSAAEIAAGDFLHEEMKRIGLKNVHKDAVVVDTFEFKRADISYKMANGNIRKFLLSSFQARCLAENEKIKIVYVNKGRDIDYENIDVEGKYVLIDINMVDDWWVNWPITQAKVKKAKGVIIVQVGGYCSWSKDTLGVQDISTTCDLPAFSMTVREAELFKEQLKLQGGEIEAILNADVNIVNNGITNCIIGEIPGKIDEVIYLIGHYDAYFTAFADNASGIGCIMGICKALIEDGYTPDRTLRICLHGAEEWGVEGTRYDWARGATMLVHKHPEWSDTGFLLVNLDGNLINGTASAVRVRTSYEMVEGIEKLGQNIEGNVYPFGTYSPMWTWTESYMYACLGIPTIESFYEGVNFWPSYHSSSDQKDVNDYSDEVFLSSHILYGTILQKFDKLPVRPLDFSALFDKMLDEIDGKIVADSQSLCEKILKAKEVALILKKKNNSFTKIDSVTKKYNKKVGRIFSKIVNELFGIDWFEQYNFIHMRNQNNIHYLTAAIENLKSGNIEKAMDEDLRGVDLCWYGYHFDKHVYDILVDQVIGETAPFTWAKGKVTTIADMWDIGRELQKLRNEGATNYTQVISKLEKEIEVQKNELKEKFATEIDILEKLICMMEDCIKD</sequence>
<dbReference type="SUPFAM" id="SSF53187">
    <property type="entry name" value="Zn-dependent exopeptidases"/>
    <property type="match status" value="1"/>
</dbReference>
<keyword evidence="8" id="KW-0645">Protease</keyword>
<comment type="subcellular location">
    <subcellularLocation>
        <location evidence="1">Endoplasmic reticulum</location>
    </subcellularLocation>
    <subcellularLocation>
        <location evidence="3">Golgi apparatus</location>
    </subcellularLocation>
    <subcellularLocation>
        <location evidence="2">Lysosome</location>
    </subcellularLocation>
    <subcellularLocation>
        <location evidence="4">Secreted</location>
    </subcellularLocation>
</comment>
<evidence type="ECO:0000256" key="6">
    <source>
        <dbReference type="ARBA" id="ARBA00022525"/>
    </source>
</evidence>
<feature type="coiled-coil region" evidence="21">
    <location>
        <begin position="605"/>
        <end position="632"/>
    </location>
</feature>
<keyword evidence="16" id="KW-0865">Zymogen</keyword>
<keyword evidence="10" id="KW-0732">Signal</keyword>
<keyword evidence="17" id="KW-0325">Glycoprotein</keyword>
<feature type="domain" description="Peptidase M28" evidence="22">
    <location>
        <begin position="224"/>
        <end position="402"/>
    </location>
</feature>
<dbReference type="GO" id="GO:0005576">
    <property type="term" value="C:extracellular region"/>
    <property type="evidence" value="ECO:0007669"/>
    <property type="project" value="UniProtKB-SubCell"/>
</dbReference>
<name>A0A9Q9BPE8_TREDN</name>
<evidence type="ECO:0000256" key="17">
    <source>
        <dbReference type="ARBA" id="ARBA00023180"/>
    </source>
</evidence>
<dbReference type="InterPro" id="IPR046450">
    <property type="entry name" value="PA_dom_sf"/>
</dbReference>
<evidence type="ECO:0000256" key="11">
    <source>
        <dbReference type="ARBA" id="ARBA00022801"/>
    </source>
</evidence>
<evidence type="ECO:0000256" key="16">
    <source>
        <dbReference type="ARBA" id="ARBA00023145"/>
    </source>
</evidence>
<dbReference type="GO" id="GO:0004180">
    <property type="term" value="F:carboxypeptidase activity"/>
    <property type="evidence" value="ECO:0007669"/>
    <property type="project" value="UniProtKB-KW"/>
</dbReference>
<evidence type="ECO:0000256" key="8">
    <source>
        <dbReference type="ARBA" id="ARBA00022670"/>
    </source>
</evidence>
<evidence type="ECO:0000256" key="9">
    <source>
        <dbReference type="ARBA" id="ARBA00022723"/>
    </source>
</evidence>
<accession>A0A9Q9BPE8</accession>
<evidence type="ECO:0000256" key="15">
    <source>
        <dbReference type="ARBA" id="ARBA00023049"/>
    </source>
</evidence>
<evidence type="ECO:0000256" key="18">
    <source>
        <dbReference type="ARBA" id="ARBA00023228"/>
    </source>
</evidence>
<dbReference type="GO" id="GO:0005764">
    <property type="term" value="C:lysosome"/>
    <property type="evidence" value="ECO:0007669"/>
    <property type="project" value="UniProtKB-SubCell"/>
</dbReference>
<keyword evidence="15" id="KW-0482">Metalloprotease</keyword>
<dbReference type="PANTHER" id="PTHR12053">
    <property type="entry name" value="PROTEASE FAMILY M28 PLASMA GLUTAMATE CARBOXYPEPTIDASE-RELATED"/>
    <property type="match status" value="1"/>
</dbReference>
<keyword evidence="13" id="KW-0862">Zinc</keyword>
<evidence type="ECO:0000313" key="23">
    <source>
        <dbReference type="EMBL" id="UTD00628.1"/>
    </source>
</evidence>
<keyword evidence="11" id="KW-0378">Hydrolase</keyword>
<dbReference type="Gene3D" id="3.50.30.30">
    <property type="match status" value="1"/>
</dbReference>
<keyword evidence="14" id="KW-0333">Golgi apparatus</keyword>
<reference evidence="23" key="1">
    <citation type="submission" date="2020-04" db="EMBL/GenBank/DDBJ databases">
        <title>Comparative genomics of oral phylogroup-2 Treponema strains.</title>
        <authorList>
            <person name="Zeng H."/>
            <person name="Chan Y.K."/>
            <person name="Watt R.M."/>
        </authorList>
    </citation>
    <scope>NUCLEOTIDE SEQUENCE</scope>
    <source>
        <strain evidence="23">OMZ 905</strain>
    </source>
</reference>
<dbReference type="Pfam" id="PF04389">
    <property type="entry name" value="Peptidase_M28"/>
    <property type="match status" value="1"/>
</dbReference>
<dbReference type="SUPFAM" id="SSF52025">
    <property type="entry name" value="PA domain"/>
    <property type="match status" value="1"/>
</dbReference>
<dbReference type="AlphaFoldDB" id="A0A9Q9BPE8"/>
<keyword evidence="9" id="KW-0479">Metal-binding</keyword>
<comment type="subunit">
    <text evidence="19">Homodimer. The monomeric form is inactive while the homodimer is active.</text>
</comment>
<protein>
    <recommendedName>
        <fullName evidence="5">Carboxypeptidase Q</fullName>
    </recommendedName>
    <alternativeName>
        <fullName evidence="20">Plasma glutamate carboxypeptidase</fullName>
    </alternativeName>
</protein>
<evidence type="ECO:0000256" key="2">
    <source>
        <dbReference type="ARBA" id="ARBA00004371"/>
    </source>
</evidence>
<proteinExistence type="predicted"/>
<dbReference type="InterPro" id="IPR007484">
    <property type="entry name" value="Peptidase_M28"/>
</dbReference>
<evidence type="ECO:0000256" key="7">
    <source>
        <dbReference type="ARBA" id="ARBA00022645"/>
    </source>
</evidence>
<evidence type="ECO:0000256" key="5">
    <source>
        <dbReference type="ARBA" id="ARBA00014116"/>
    </source>
</evidence>
<evidence type="ECO:0000256" key="13">
    <source>
        <dbReference type="ARBA" id="ARBA00022833"/>
    </source>
</evidence>
<dbReference type="RefSeq" id="WP_253717993.1">
    <property type="nucleotide sequence ID" value="NZ_CP051522.1"/>
</dbReference>
<keyword evidence="21" id="KW-0175">Coiled coil</keyword>
<keyword evidence="7" id="KW-0121">Carboxypeptidase</keyword>
<keyword evidence="18" id="KW-0458">Lysosome</keyword>
<keyword evidence="12" id="KW-0256">Endoplasmic reticulum</keyword>
<dbReference type="EMBL" id="CP051635">
    <property type="protein sequence ID" value="UTD00628.1"/>
    <property type="molecule type" value="Genomic_DNA"/>
</dbReference>
<evidence type="ECO:0000256" key="3">
    <source>
        <dbReference type="ARBA" id="ARBA00004555"/>
    </source>
</evidence>
<evidence type="ECO:0000256" key="10">
    <source>
        <dbReference type="ARBA" id="ARBA00022729"/>
    </source>
</evidence>
<evidence type="ECO:0000256" key="4">
    <source>
        <dbReference type="ARBA" id="ARBA00004613"/>
    </source>
</evidence>
<evidence type="ECO:0000313" key="24">
    <source>
        <dbReference type="Proteomes" id="UP001056981"/>
    </source>
</evidence>
<evidence type="ECO:0000256" key="1">
    <source>
        <dbReference type="ARBA" id="ARBA00004240"/>
    </source>
</evidence>
<evidence type="ECO:0000256" key="20">
    <source>
        <dbReference type="ARBA" id="ARBA00033328"/>
    </source>
</evidence>
<evidence type="ECO:0000256" key="21">
    <source>
        <dbReference type="SAM" id="Coils"/>
    </source>
</evidence>
<dbReference type="GO" id="GO:0070573">
    <property type="term" value="F:metallodipeptidase activity"/>
    <property type="evidence" value="ECO:0007669"/>
    <property type="project" value="InterPro"/>
</dbReference>
<dbReference type="GO" id="GO:0046872">
    <property type="term" value="F:metal ion binding"/>
    <property type="evidence" value="ECO:0007669"/>
    <property type="project" value="UniProtKB-KW"/>
</dbReference>
<evidence type="ECO:0000256" key="14">
    <source>
        <dbReference type="ARBA" id="ARBA00023034"/>
    </source>
</evidence>
<dbReference type="PANTHER" id="PTHR12053:SF3">
    <property type="entry name" value="CARBOXYPEPTIDASE Q"/>
    <property type="match status" value="1"/>
</dbReference>
<evidence type="ECO:0000256" key="19">
    <source>
        <dbReference type="ARBA" id="ARBA00025833"/>
    </source>
</evidence>
<dbReference type="Proteomes" id="UP001056981">
    <property type="component" value="Chromosome"/>
</dbReference>
<gene>
    <name evidence="23" type="ORF">E4N86_07940</name>
</gene>
<evidence type="ECO:0000259" key="22">
    <source>
        <dbReference type="Pfam" id="PF04389"/>
    </source>
</evidence>
<organism evidence="23 24">
    <name type="scientific">Treponema denticola</name>
    <dbReference type="NCBI Taxonomy" id="158"/>
    <lineage>
        <taxon>Bacteria</taxon>
        <taxon>Pseudomonadati</taxon>
        <taxon>Spirochaetota</taxon>
        <taxon>Spirochaetia</taxon>
        <taxon>Spirochaetales</taxon>
        <taxon>Treponemataceae</taxon>
        <taxon>Treponema</taxon>
    </lineage>
</organism>
<evidence type="ECO:0000256" key="12">
    <source>
        <dbReference type="ARBA" id="ARBA00022824"/>
    </source>
</evidence>
<dbReference type="GO" id="GO:0006508">
    <property type="term" value="P:proteolysis"/>
    <property type="evidence" value="ECO:0007669"/>
    <property type="project" value="UniProtKB-KW"/>
</dbReference>
<dbReference type="InterPro" id="IPR039866">
    <property type="entry name" value="CPQ"/>
</dbReference>
<keyword evidence="6" id="KW-0964">Secreted</keyword>